<feature type="domain" description="HNH nuclease" evidence="1">
    <location>
        <begin position="70"/>
        <end position="119"/>
    </location>
</feature>
<keyword evidence="3" id="KW-1185">Reference proteome</keyword>
<accession>A0A0A0C1T5</accession>
<dbReference type="SMART" id="SM00507">
    <property type="entry name" value="HNHc"/>
    <property type="match status" value="1"/>
</dbReference>
<keyword evidence="2" id="KW-0378">Hydrolase</keyword>
<dbReference type="GO" id="GO:0004519">
    <property type="term" value="F:endonuclease activity"/>
    <property type="evidence" value="ECO:0007669"/>
    <property type="project" value="UniProtKB-KW"/>
</dbReference>
<sequence>MPRALLLNASREPLCVVSAHRAVSLVLAGKAVVLETDGRVLRSERMVMPAPHVLCLNRYVHVPYRGVVPPTRRTVLQRDDHRCAYCTAPADTVDHVHPRSRGGRHEWTNVVAACSRCNHRKADRLLSEIGWQLLVTPSLPAPGRAIPGVASRPHPTWVAYLTL</sequence>
<dbReference type="CDD" id="cd00085">
    <property type="entry name" value="HNHc"/>
    <property type="match status" value="1"/>
</dbReference>
<dbReference type="EMBL" id="AXCZ01000049">
    <property type="protein sequence ID" value="KGM13334.1"/>
    <property type="molecule type" value="Genomic_DNA"/>
</dbReference>
<reference evidence="2 3" key="1">
    <citation type="submission" date="2013-08" db="EMBL/GenBank/DDBJ databases">
        <title>Genome sequencing of Cellulomonas bogoriensis 69B4.</title>
        <authorList>
            <person name="Chen F."/>
            <person name="Li Y."/>
            <person name="Wang G."/>
        </authorList>
    </citation>
    <scope>NUCLEOTIDE SEQUENCE [LARGE SCALE GENOMIC DNA]</scope>
    <source>
        <strain evidence="2 3">69B4</strain>
    </source>
</reference>
<evidence type="ECO:0000313" key="2">
    <source>
        <dbReference type="EMBL" id="KGM13334.1"/>
    </source>
</evidence>
<dbReference type="AlphaFoldDB" id="A0A0A0C1T5"/>
<proteinExistence type="predicted"/>
<keyword evidence="2" id="KW-0255">Endonuclease</keyword>
<dbReference type="InterPro" id="IPR052892">
    <property type="entry name" value="NA-targeting_endonuclease"/>
</dbReference>
<evidence type="ECO:0000313" key="3">
    <source>
        <dbReference type="Proteomes" id="UP000054314"/>
    </source>
</evidence>
<dbReference type="Gene3D" id="1.10.30.50">
    <property type="match status" value="1"/>
</dbReference>
<keyword evidence="2" id="KW-0540">Nuclease</keyword>
<gene>
    <name evidence="2" type="ORF">N869_14860</name>
</gene>
<evidence type="ECO:0000259" key="1">
    <source>
        <dbReference type="SMART" id="SM00507"/>
    </source>
</evidence>
<comment type="caution">
    <text evidence="2">The sequence shown here is derived from an EMBL/GenBank/DDBJ whole genome shotgun (WGS) entry which is preliminary data.</text>
</comment>
<organism evidence="2 3">
    <name type="scientific">Cellulomonas bogoriensis 69B4 = DSM 16987</name>
    <dbReference type="NCBI Taxonomy" id="1386082"/>
    <lineage>
        <taxon>Bacteria</taxon>
        <taxon>Bacillati</taxon>
        <taxon>Actinomycetota</taxon>
        <taxon>Actinomycetes</taxon>
        <taxon>Micrococcales</taxon>
        <taxon>Cellulomonadaceae</taxon>
        <taxon>Cellulomonas</taxon>
    </lineage>
</organism>
<dbReference type="PANTHER" id="PTHR33877:SF2">
    <property type="entry name" value="OS07G0170200 PROTEIN"/>
    <property type="match status" value="1"/>
</dbReference>
<dbReference type="InterPro" id="IPR003615">
    <property type="entry name" value="HNH_nuc"/>
</dbReference>
<dbReference type="InterPro" id="IPR029471">
    <property type="entry name" value="HNH_5"/>
</dbReference>
<dbReference type="Pfam" id="PF14279">
    <property type="entry name" value="HNH_5"/>
    <property type="match status" value="1"/>
</dbReference>
<dbReference type="PANTHER" id="PTHR33877">
    <property type="entry name" value="SLL1193 PROTEIN"/>
    <property type="match status" value="1"/>
</dbReference>
<name>A0A0A0C1T5_9CELL</name>
<protein>
    <submittedName>
        <fullName evidence="2">HNH endonuclease</fullName>
    </submittedName>
</protein>
<dbReference type="OrthoDB" id="9802901at2"/>
<dbReference type="Proteomes" id="UP000054314">
    <property type="component" value="Unassembled WGS sequence"/>
</dbReference>